<evidence type="ECO:0000256" key="1">
    <source>
        <dbReference type="SAM" id="MobiDB-lite"/>
    </source>
</evidence>
<feature type="region of interest" description="Disordered" evidence="1">
    <location>
        <begin position="118"/>
        <end position="149"/>
    </location>
</feature>
<dbReference type="AlphaFoldDB" id="A0A0C3NAM7"/>
<dbReference type="EMBL" id="KN840768">
    <property type="protein sequence ID" value="KIP01554.1"/>
    <property type="molecule type" value="Genomic_DNA"/>
</dbReference>
<dbReference type="HOGENOM" id="CLU_1750380_0_0_1"/>
<evidence type="ECO:0000313" key="3">
    <source>
        <dbReference type="EMBL" id="KIP01554.1"/>
    </source>
</evidence>
<feature type="transmembrane region" description="Helical" evidence="2">
    <location>
        <begin position="59"/>
        <end position="82"/>
    </location>
</feature>
<protein>
    <submittedName>
        <fullName evidence="3">Uncharacterized protein</fullName>
    </submittedName>
</protein>
<keyword evidence="2" id="KW-1133">Transmembrane helix</keyword>
<keyword evidence="2" id="KW-0472">Membrane</keyword>
<organism evidence="3 4">
    <name type="scientific">Phlebiopsis gigantea (strain 11061_1 CR5-6)</name>
    <name type="common">White-rot fungus</name>
    <name type="synonym">Peniophora gigantea</name>
    <dbReference type="NCBI Taxonomy" id="745531"/>
    <lineage>
        <taxon>Eukaryota</taxon>
        <taxon>Fungi</taxon>
        <taxon>Dikarya</taxon>
        <taxon>Basidiomycota</taxon>
        <taxon>Agaricomycotina</taxon>
        <taxon>Agaricomycetes</taxon>
        <taxon>Polyporales</taxon>
        <taxon>Phanerochaetaceae</taxon>
        <taxon>Phlebiopsis</taxon>
    </lineage>
</organism>
<keyword evidence="4" id="KW-1185">Reference proteome</keyword>
<accession>A0A0C3NAM7</accession>
<proteinExistence type="predicted"/>
<gene>
    <name evidence="3" type="ORF">PHLGIDRAFT_348561</name>
</gene>
<evidence type="ECO:0000256" key="2">
    <source>
        <dbReference type="SAM" id="Phobius"/>
    </source>
</evidence>
<dbReference type="Proteomes" id="UP000053257">
    <property type="component" value="Unassembled WGS sequence"/>
</dbReference>
<name>A0A0C3NAM7_PHLG1</name>
<keyword evidence="2" id="KW-0812">Transmembrane</keyword>
<reference evidence="3 4" key="1">
    <citation type="journal article" date="2014" name="PLoS Genet.">
        <title>Analysis of the Phlebiopsis gigantea genome, transcriptome and secretome provides insight into its pioneer colonization strategies of wood.</title>
        <authorList>
            <person name="Hori C."/>
            <person name="Ishida T."/>
            <person name="Igarashi K."/>
            <person name="Samejima M."/>
            <person name="Suzuki H."/>
            <person name="Master E."/>
            <person name="Ferreira P."/>
            <person name="Ruiz-Duenas F.J."/>
            <person name="Held B."/>
            <person name="Canessa P."/>
            <person name="Larrondo L.F."/>
            <person name="Schmoll M."/>
            <person name="Druzhinina I.S."/>
            <person name="Kubicek C.P."/>
            <person name="Gaskell J.A."/>
            <person name="Kersten P."/>
            <person name="St John F."/>
            <person name="Glasner J."/>
            <person name="Sabat G."/>
            <person name="Splinter BonDurant S."/>
            <person name="Syed K."/>
            <person name="Yadav J."/>
            <person name="Mgbeahuruike A.C."/>
            <person name="Kovalchuk A."/>
            <person name="Asiegbu F.O."/>
            <person name="Lackner G."/>
            <person name="Hoffmeister D."/>
            <person name="Rencoret J."/>
            <person name="Gutierrez A."/>
            <person name="Sun H."/>
            <person name="Lindquist E."/>
            <person name="Barry K."/>
            <person name="Riley R."/>
            <person name="Grigoriev I.V."/>
            <person name="Henrissat B."/>
            <person name="Kues U."/>
            <person name="Berka R.M."/>
            <person name="Martinez A.T."/>
            <person name="Covert S.F."/>
            <person name="Blanchette R.A."/>
            <person name="Cullen D."/>
        </authorList>
    </citation>
    <scope>NUCLEOTIDE SEQUENCE [LARGE SCALE GENOMIC DNA]</scope>
    <source>
        <strain evidence="3 4">11061_1 CR5-6</strain>
    </source>
</reference>
<sequence length="149" mass="16693">MSPSRSPGVGLTLSSHPRCAQHRLQAQRPDLRRRGIVGAVLDADYRSPASIRTRNCQRLTAWAVLVFSVSQFPLFACPIFRIPRRRRQRPRRTSKTSFVCVRHRSANTLASSLACCPPSGSLRQSRPSDRRASDGLPASRHSTRIVRHA</sequence>
<evidence type="ECO:0000313" key="4">
    <source>
        <dbReference type="Proteomes" id="UP000053257"/>
    </source>
</evidence>